<feature type="transmembrane region" description="Helical" evidence="9">
    <location>
        <begin position="560"/>
        <end position="583"/>
    </location>
</feature>
<dbReference type="GO" id="GO:0016757">
    <property type="term" value="F:glycosyltransferase activity"/>
    <property type="evidence" value="ECO:0007669"/>
    <property type="project" value="UniProtKB-KW"/>
</dbReference>
<keyword evidence="4" id="KW-0808">Transferase</keyword>
<reference evidence="12 13" key="1">
    <citation type="submission" date="2016-02" db="EMBL/GenBank/DDBJ databases">
        <title>Complete genome sequence of Pseudomonas azotoformans S4.</title>
        <authorList>
            <person name="Fang Y."/>
            <person name="Wu L."/>
            <person name="Feng G."/>
        </authorList>
    </citation>
    <scope>NUCLEOTIDE SEQUENCE [LARGE SCALE GENOMIC DNA]</scope>
    <source>
        <strain evidence="12 13">S4</strain>
    </source>
</reference>
<keyword evidence="3" id="KW-0328">Glycosyltransferase</keyword>
<dbReference type="Gene3D" id="3.90.550.10">
    <property type="entry name" value="Spore Coat Polysaccharide Biosynthesis Protein SpsA, Chain A"/>
    <property type="match status" value="1"/>
</dbReference>
<keyword evidence="7 9" id="KW-1133">Transmembrane helix</keyword>
<keyword evidence="1" id="KW-1003">Cell membrane</keyword>
<dbReference type="Proteomes" id="UP000070516">
    <property type="component" value="Chromosome"/>
</dbReference>
<dbReference type="PANTHER" id="PTHR48090:SF3">
    <property type="entry name" value="UNDECAPRENYL-PHOSPHATE 4-DEOXY-4-FORMAMIDO-L-ARABINOSE TRANSFERASE"/>
    <property type="match status" value="1"/>
</dbReference>
<evidence type="ECO:0000256" key="7">
    <source>
        <dbReference type="ARBA" id="ARBA00022989"/>
    </source>
</evidence>
<gene>
    <name evidence="12" type="ORF">AYR47_15500</name>
</gene>
<dbReference type="GO" id="GO:0005886">
    <property type="term" value="C:plasma membrane"/>
    <property type="evidence" value="ECO:0007669"/>
    <property type="project" value="TreeGrafter"/>
</dbReference>
<dbReference type="Pfam" id="PF01370">
    <property type="entry name" value="Epimerase"/>
    <property type="match status" value="1"/>
</dbReference>
<evidence type="ECO:0000313" key="13">
    <source>
        <dbReference type="Proteomes" id="UP000070516"/>
    </source>
</evidence>
<keyword evidence="2" id="KW-0997">Cell inner membrane</keyword>
<dbReference type="PANTHER" id="PTHR48090">
    <property type="entry name" value="UNDECAPRENYL-PHOSPHATE 4-DEOXY-4-FORMAMIDO-L-ARABINOSE TRANSFERASE-RELATED"/>
    <property type="match status" value="1"/>
</dbReference>
<protein>
    <submittedName>
        <fullName evidence="12">Epimerase</fullName>
    </submittedName>
</protein>
<evidence type="ECO:0000256" key="3">
    <source>
        <dbReference type="ARBA" id="ARBA00022676"/>
    </source>
</evidence>
<evidence type="ECO:0000256" key="4">
    <source>
        <dbReference type="ARBA" id="ARBA00022679"/>
    </source>
</evidence>
<keyword evidence="8 9" id="KW-0472">Membrane</keyword>
<dbReference type="InterPro" id="IPR036291">
    <property type="entry name" value="NAD(P)-bd_dom_sf"/>
</dbReference>
<dbReference type="Pfam" id="PF00535">
    <property type="entry name" value="Glycos_transf_2"/>
    <property type="match status" value="1"/>
</dbReference>
<dbReference type="SUPFAM" id="SSF53448">
    <property type="entry name" value="Nucleotide-diphospho-sugar transferases"/>
    <property type="match status" value="1"/>
</dbReference>
<dbReference type="RefSeq" id="WP_061435797.1">
    <property type="nucleotide sequence ID" value="NZ_CP014546.1"/>
</dbReference>
<evidence type="ECO:0000259" key="11">
    <source>
        <dbReference type="Pfam" id="PF01370"/>
    </source>
</evidence>
<dbReference type="InterPro" id="IPR050256">
    <property type="entry name" value="Glycosyltransferase_2"/>
</dbReference>
<dbReference type="KEGG" id="pazo:AYR47_15500"/>
<evidence type="ECO:0000256" key="2">
    <source>
        <dbReference type="ARBA" id="ARBA00022519"/>
    </source>
</evidence>
<dbReference type="SUPFAM" id="SSF51735">
    <property type="entry name" value="NAD(P)-binding Rossmann-fold domains"/>
    <property type="match status" value="1"/>
</dbReference>
<keyword evidence="6" id="KW-0448">Lipopolysaccharide biosynthesis</keyword>
<dbReference type="InterPro" id="IPR029044">
    <property type="entry name" value="Nucleotide-diphossugar_trans"/>
</dbReference>
<evidence type="ECO:0000313" key="12">
    <source>
        <dbReference type="EMBL" id="AMN79644.1"/>
    </source>
</evidence>
<proteinExistence type="predicted"/>
<evidence type="ECO:0000256" key="9">
    <source>
        <dbReference type="SAM" id="Phobius"/>
    </source>
</evidence>
<evidence type="ECO:0000259" key="10">
    <source>
        <dbReference type="Pfam" id="PF00535"/>
    </source>
</evidence>
<dbReference type="AlphaFoldDB" id="A0A127HYL2"/>
<name>A0A127HYL2_PSEAZ</name>
<evidence type="ECO:0000256" key="6">
    <source>
        <dbReference type="ARBA" id="ARBA00022985"/>
    </source>
</evidence>
<feature type="domain" description="NAD-dependent epimerase/dehydratase" evidence="11">
    <location>
        <begin position="14"/>
        <end position="244"/>
    </location>
</feature>
<dbReference type="Gene3D" id="3.40.50.720">
    <property type="entry name" value="NAD(P)-binding Rossmann-like Domain"/>
    <property type="match status" value="1"/>
</dbReference>
<evidence type="ECO:0000256" key="5">
    <source>
        <dbReference type="ARBA" id="ARBA00022692"/>
    </source>
</evidence>
<feature type="transmembrane region" description="Helical" evidence="9">
    <location>
        <begin position="595"/>
        <end position="621"/>
    </location>
</feature>
<dbReference type="InterPro" id="IPR001509">
    <property type="entry name" value="Epimerase_deHydtase"/>
</dbReference>
<dbReference type="GO" id="GO:0009103">
    <property type="term" value="P:lipopolysaccharide biosynthetic process"/>
    <property type="evidence" value="ECO:0007669"/>
    <property type="project" value="UniProtKB-KW"/>
</dbReference>
<dbReference type="CDD" id="cd04187">
    <property type="entry name" value="DPM1_like_bac"/>
    <property type="match status" value="1"/>
</dbReference>
<accession>A0A127HYL2</accession>
<dbReference type="Gene3D" id="3.90.25.10">
    <property type="entry name" value="UDP-galactose 4-epimerase, domain 1"/>
    <property type="match status" value="1"/>
</dbReference>
<feature type="domain" description="Glycosyltransferase 2-like" evidence="10">
    <location>
        <begin position="339"/>
        <end position="460"/>
    </location>
</feature>
<dbReference type="InterPro" id="IPR001173">
    <property type="entry name" value="Glyco_trans_2-like"/>
</dbReference>
<sequence>MSKNKNILDLEGPILIIGASGFIGANLLRACLEKRDDVLGTVFSGDSWRLDGIAAPHIAFLNLEDQTSVKSLFNRFTPKTVFDCSSFGAYSFEDDYERIHTTNYVSFIRLMELVSELDLAAYIHAGSSSEYGLNSDAPSEGTPLIPNSHYSVSKAATSHAIAYYGKVRKIPVVNLRLYSVYGPYEDSSRLIPVLCEHSLRGTLPTFARAQVTRDFIHVDDVCASFVEAAIQMSERVAGESFNIGTGIQTSLVELAGISRKIFNINVDPDFNPEAGRAWDVEHWCANINKAKEVLNWSPQISLENGLALTQRWWKEQLASFDFSKLTKKNTTRKEKNSVSAIIACYKDEQAIPIMHEQLVSVFNRLGLDYEIIFVNDCSPDNSAEVIREISARDPHVMGITHSRNFGSQSAFRSGMELASKEACVLLDGDLQDPPALIEDFVREWRVGADVVYGTRVKREMPFMLEACYRAFYKIFSAMSEVPIPKNAGDFSLIDSNVVYWLLQCQERDAFLRGLRAYVGFKQVGVDYSRPERMFGRSTNNWVKNIGWAKKGIFSFSRIPLHMLTALGGIACIGTVILATVSVLERFIVPDSVPKGLTFISLLVMFFGSFSILGIGLLGEYIGKIFEETKARPAFIRNSLITRGEIRQAQRNKRRQ</sequence>
<keyword evidence="5 9" id="KW-0812">Transmembrane</keyword>
<organism evidence="12 13">
    <name type="scientific">Pseudomonas azotoformans</name>
    <dbReference type="NCBI Taxonomy" id="47878"/>
    <lineage>
        <taxon>Bacteria</taxon>
        <taxon>Pseudomonadati</taxon>
        <taxon>Pseudomonadota</taxon>
        <taxon>Gammaproteobacteria</taxon>
        <taxon>Pseudomonadales</taxon>
        <taxon>Pseudomonadaceae</taxon>
        <taxon>Pseudomonas</taxon>
    </lineage>
</organism>
<evidence type="ECO:0000256" key="8">
    <source>
        <dbReference type="ARBA" id="ARBA00023136"/>
    </source>
</evidence>
<dbReference type="EMBL" id="CP014546">
    <property type="protein sequence ID" value="AMN79644.1"/>
    <property type="molecule type" value="Genomic_DNA"/>
</dbReference>
<evidence type="ECO:0000256" key="1">
    <source>
        <dbReference type="ARBA" id="ARBA00022475"/>
    </source>
</evidence>